<evidence type="ECO:0000256" key="9">
    <source>
        <dbReference type="ARBA" id="ARBA00023004"/>
    </source>
</evidence>
<evidence type="ECO:0000256" key="2">
    <source>
        <dbReference type="ARBA" id="ARBA00004704"/>
    </source>
</evidence>
<dbReference type="Pfam" id="PF20510">
    <property type="entry name" value="HgmA_N"/>
    <property type="match status" value="2"/>
</dbReference>
<dbReference type="InterPro" id="IPR014710">
    <property type="entry name" value="RmlC-like_jellyroll"/>
</dbReference>
<feature type="binding site" evidence="11">
    <location>
        <position position="465"/>
    </location>
    <ligand>
        <name>Fe cation</name>
        <dbReference type="ChEBI" id="CHEBI:24875"/>
    </ligand>
</feature>
<feature type="domain" description="Homogentisate 1,2-dioxygenase N-terminal" evidence="14">
    <location>
        <begin position="65"/>
        <end position="102"/>
    </location>
</feature>
<reference evidence="15 16" key="1">
    <citation type="submission" date="2018-05" db="EMBL/GenBank/DDBJ databases">
        <title>Genome sequencing and assembly of the regulated plant pathogen Lachnellula willkommii and related sister species for the development of diagnostic species identification markers.</title>
        <authorList>
            <person name="Giroux E."/>
            <person name="Bilodeau G."/>
        </authorList>
    </citation>
    <scope>NUCLEOTIDE SEQUENCE [LARGE SCALE GENOMIC DNA]</scope>
    <source>
        <strain evidence="15 16">CBS 185.66</strain>
    </source>
</reference>
<evidence type="ECO:0000256" key="1">
    <source>
        <dbReference type="ARBA" id="ARBA00001962"/>
    </source>
</evidence>
<keyword evidence="9 11" id="KW-0408">Iron</keyword>
<feature type="region of interest" description="Disordered" evidence="12">
    <location>
        <begin position="1"/>
        <end position="28"/>
    </location>
</feature>
<keyword evidence="16" id="KW-1185">Reference proteome</keyword>
<evidence type="ECO:0000259" key="13">
    <source>
        <dbReference type="Pfam" id="PF04209"/>
    </source>
</evidence>
<dbReference type="Pfam" id="PF04209">
    <property type="entry name" value="HgmA_C"/>
    <property type="match status" value="1"/>
</dbReference>
<evidence type="ECO:0000256" key="4">
    <source>
        <dbReference type="ARBA" id="ARBA00013127"/>
    </source>
</evidence>
<feature type="binding site" evidence="11">
    <location>
        <position position="429"/>
    </location>
    <ligand>
        <name>Fe cation</name>
        <dbReference type="ChEBI" id="CHEBI:24875"/>
    </ligand>
</feature>
<evidence type="ECO:0000256" key="12">
    <source>
        <dbReference type="SAM" id="MobiDB-lite"/>
    </source>
</evidence>
<evidence type="ECO:0000256" key="7">
    <source>
        <dbReference type="ARBA" id="ARBA00022964"/>
    </source>
</evidence>
<feature type="domain" description="Homogentisate 1,2-dioxygenase C-terminal" evidence="13">
    <location>
        <begin position="375"/>
        <end position="525"/>
    </location>
</feature>
<evidence type="ECO:0000256" key="3">
    <source>
        <dbReference type="ARBA" id="ARBA00007757"/>
    </source>
</evidence>
<proteinExistence type="inferred from homology"/>
<evidence type="ECO:0000259" key="14">
    <source>
        <dbReference type="Pfam" id="PF20510"/>
    </source>
</evidence>
<feature type="binding site" evidence="11">
    <location>
        <position position="435"/>
    </location>
    <ligand>
        <name>Fe cation</name>
        <dbReference type="ChEBI" id="CHEBI:24875"/>
    </ligand>
</feature>
<dbReference type="GO" id="GO:0046872">
    <property type="term" value="F:metal ion binding"/>
    <property type="evidence" value="ECO:0007669"/>
    <property type="project" value="UniProtKB-KW"/>
</dbReference>
<dbReference type="PANTHER" id="PTHR11056">
    <property type="entry name" value="HOMOGENTISATE 1,2-DIOXYGENASE"/>
    <property type="match status" value="1"/>
</dbReference>
<evidence type="ECO:0000256" key="6">
    <source>
        <dbReference type="ARBA" id="ARBA00022878"/>
    </source>
</evidence>
<dbReference type="GO" id="GO:0004411">
    <property type="term" value="F:homogentisate 1,2-dioxygenase activity"/>
    <property type="evidence" value="ECO:0007669"/>
    <property type="project" value="UniProtKB-EC"/>
</dbReference>
<dbReference type="Proteomes" id="UP000431533">
    <property type="component" value="Unassembled WGS sequence"/>
</dbReference>
<comment type="similarity">
    <text evidence="3">Belongs to the homogentisate dioxygenase family.</text>
</comment>
<comment type="pathway">
    <text evidence="2">Amino-acid degradation; L-phenylalanine degradation; acetoacetate and fumarate from L-phenylalanine: step 4/6.</text>
</comment>
<keyword evidence="6" id="KW-0828">Tyrosine catabolism</keyword>
<dbReference type="AlphaFoldDB" id="A0A8H8QWY9"/>
<dbReference type="SUPFAM" id="SSF51182">
    <property type="entry name" value="RmlC-like cupins"/>
    <property type="match status" value="2"/>
</dbReference>
<evidence type="ECO:0000256" key="5">
    <source>
        <dbReference type="ARBA" id="ARBA00022723"/>
    </source>
</evidence>
<dbReference type="GeneID" id="41987056"/>
<dbReference type="GO" id="GO:0006559">
    <property type="term" value="P:L-phenylalanine catabolic process"/>
    <property type="evidence" value="ECO:0007669"/>
    <property type="project" value="UniProtKB-UniPathway"/>
</dbReference>
<keyword evidence="10" id="KW-0585">Phenylalanine catabolism</keyword>
<gene>
    <name evidence="15" type="primary">hgd_0</name>
    <name evidence="15" type="ORF">LHYA1_G006858</name>
</gene>
<sequence length="554" mass="60801">MHLSESQAIGPVTTEKPPSPAPSIEKPGIEVEAISIDAKTEASTFGASAAGSFYTTPRPKDPYSYQTGFGNRFSSEAIPGALPPGGQNVPQKCPFDLYSEQVYNHLKLVEYSQLMCVTAKWDVFYFVSPDSAKCVRYSSRVDGNSKPKCSWMYRIRPTVAHYPLEPMEATPDLEACFSPQNPNVQYTSLAYCWGPLPMPSEVERVSFIEGIKTMGGHGDPTTKEGLAVHMYAANASMSKTAFVNNDGDFLIIPQIGRLDIQTELGRMVVGVGEVCVIQAGMRFSVSLPDGPVHGYIHEVFGSHFELPELGPIGSNGMAHQRDFEIPSASFDIDSSKWRIVHKLTGKLSSYTQNHTPFDVVAWHGNYAPYKYDLSKFVSIACGMKEQLDPTVYTVLTARSKIPGVSLSEFAVFTPKWLNTQNTFRPPYYHRNMATEIGGMIYGKYAGSVKEMGPGGLACENSYMAHGESYEAFKNATTATLEPVLAGEGSLGFMLHLSSHFSITKFATDRHPDIKGQKPLFWDNVQGHFMDHLDEINELLVALGRPKLGGGAPVI</sequence>
<feature type="domain" description="Homogentisate 1,2-dioxygenase N-terminal" evidence="14">
    <location>
        <begin position="146"/>
        <end position="373"/>
    </location>
</feature>
<protein>
    <recommendedName>
        <fullName evidence="4">homogentisate 1,2-dioxygenase</fullName>
        <ecNumber evidence="4">1.13.11.5</ecNumber>
    </recommendedName>
</protein>
<dbReference type="InterPro" id="IPR046452">
    <property type="entry name" value="HgmA_N"/>
</dbReference>
<dbReference type="UniPathway" id="UPA00139">
    <property type="reaction ID" value="UER00339"/>
</dbReference>
<dbReference type="RefSeq" id="XP_031003066.1">
    <property type="nucleotide sequence ID" value="XM_031151791.1"/>
</dbReference>
<dbReference type="PANTHER" id="PTHR11056:SF0">
    <property type="entry name" value="HOMOGENTISATE 1,2-DIOXYGENASE"/>
    <property type="match status" value="1"/>
</dbReference>
<dbReference type="EMBL" id="QGMH01000138">
    <property type="protein sequence ID" value="TVY24278.1"/>
    <property type="molecule type" value="Genomic_DNA"/>
</dbReference>
<name>A0A8H8QWY9_9HELO</name>
<keyword evidence="8" id="KW-0560">Oxidoreductase</keyword>
<comment type="cofactor">
    <cofactor evidence="1 11">
        <name>Fe cation</name>
        <dbReference type="ChEBI" id="CHEBI:24875"/>
    </cofactor>
</comment>
<evidence type="ECO:0000256" key="10">
    <source>
        <dbReference type="ARBA" id="ARBA00023232"/>
    </source>
</evidence>
<evidence type="ECO:0000313" key="15">
    <source>
        <dbReference type="EMBL" id="TVY24278.1"/>
    </source>
</evidence>
<dbReference type="EC" id="1.13.11.5" evidence="4"/>
<feature type="binding site" evidence="11">
    <location>
        <position position="444"/>
    </location>
    <ligand>
        <name>homogentisate</name>
        <dbReference type="ChEBI" id="CHEBI:16169"/>
    </ligand>
</feature>
<keyword evidence="7 15" id="KW-0223">Dioxygenase</keyword>
<organism evidence="15 16">
    <name type="scientific">Lachnellula hyalina</name>
    <dbReference type="NCBI Taxonomy" id="1316788"/>
    <lineage>
        <taxon>Eukaryota</taxon>
        <taxon>Fungi</taxon>
        <taxon>Dikarya</taxon>
        <taxon>Ascomycota</taxon>
        <taxon>Pezizomycotina</taxon>
        <taxon>Leotiomycetes</taxon>
        <taxon>Helotiales</taxon>
        <taxon>Lachnaceae</taxon>
        <taxon>Lachnellula</taxon>
    </lineage>
</organism>
<dbReference type="FunFam" id="2.60.120.10:FF:000034">
    <property type="entry name" value="Homogentisate 1,2-dioxygenase"/>
    <property type="match status" value="1"/>
</dbReference>
<dbReference type="InterPro" id="IPR011051">
    <property type="entry name" value="RmlC_Cupin_sf"/>
</dbReference>
<dbReference type="GO" id="GO:0005737">
    <property type="term" value="C:cytoplasm"/>
    <property type="evidence" value="ECO:0007669"/>
    <property type="project" value="TreeGrafter"/>
</dbReference>
<evidence type="ECO:0000313" key="16">
    <source>
        <dbReference type="Proteomes" id="UP000431533"/>
    </source>
</evidence>
<feature type="binding site" evidence="11">
    <location>
        <position position="465"/>
    </location>
    <ligand>
        <name>homogentisate</name>
        <dbReference type="ChEBI" id="CHEBI:16169"/>
    </ligand>
</feature>
<dbReference type="Gene3D" id="2.60.120.10">
    <property type="entry name" value="Jelly Rolls"/>
    <property type="match status" value="1"/>
</dbReference>
<evidence type="ECO:0000256" key="11">
    <source>
        <dbReference type="PIRSR" id="PIRSR605708-2"/>
    </source>
</evidence>
<dbReference type="OrthoDB" id="1689029at2759"/>
<dbReference type="GO" id="GO:0006572">
    <property type="term" value="P:L-tyrosine catabolic process"/>
    <property type="evidence" value="ECO:0007669"/>
    <property type="project" value="UniProtKB-KW"/>
</dbReference>
<dbReference type="InterPro" id="IPR005708">
    <property type="entry name" value="Homogentis_dOase"/>
</dbReference>
<accession>A0A8H8QWY9</accession>
<comment type="caution">
    <text evidence="15">The sequence shown here is derived from an EMBL/GenBank/DDBJ whole genome shotgun (WGS) entry which is preliminary data.</text>
</comment>
<keyword evidence="5 11" id="KW-0479">Metal-binding</keyword>
<dbReference type="InterPro" id="IPR046451">
    <property type="entry name" value="HgmA_C"/>
</dbReference>
<evidence type="ECO:0000256" key="8">
    <source>
        <dbReference type="ARBA" id="ARBA00023002"/>
    </source>
</evidence>
<dbReference type="CDD" id="cd07000">
    <property type="entry name" value="cupin_HGO_N"/>
    <property type="match status" value="1"/>
</dbReference>